<keyword evidence="3" id="KW-1185">Reference proteome</keyword>
<evidence type="ECO:0000256" key="1">
    <source>
        <dbReference type="ARBA" id="ARBA00022963"/>
    </source>
</evidence>
<dbReference type="InterPro" id="IPR036514">
    <property type="entry name" value="SGNH_hydro_sf"/>
</dbReference>
<keyword evidence="1" id="KW-0443">Lipid metabolism</keyword>
<dbReference type="Ensembl" id="ENSPTET00000003766.1">
    <property type="protein sequence ID" value="ENSPTEP00000002417.1"/>
    <property type="gene ID" value="ENSPTEG00000002862.1"/>
</dbReference>
<proteinExistence type="predicted"/>
<dbReference type="Proteomes" id="UP000694416">
    <property type="component" value="Unplaced"/>
</dbReference>
<evidence type="ECO:0000313" key="3">
    <source>
        <dbReference type="Proteomes" id="UP000694416"/>
    </source>
</evidence>
<evidence type="ECO:0000313" key="2">
    <source>
        <dbReference type="Ensembl" id="ENSPTEP00000002417.1"/>
    </source>
</evidence>
<protein>
    <submittedName>
        <fullName evidence="2">Uncharacterized protein</fullName>
    </submittedName>
</protein>
<dbReference type="PANTHER" id="PTHR11852:SF1">
    <property type="entry name" value="PLATELET-ACTIVATING FACTOR ACETYLHYDROLASE IB SUBUNIT ALPHA2"/>
    <property type="match status" value="1"/>
</dbReference>
<dbReference type="AlphaFoldDB" id="A0A8C9GCX0"/>
<keyword evidence="1" id="KW-0442">Lipid degradation</keyword>
<dbReference type="GO" id="GO:0047179">
    <property type="term" value="F:platelet-activating factor acetyltransferase activity"/>
    <property type="evidence" value="ECO:0007669"/>
    <property type="project" value="TreeGrafter"/>
</dbReference>
<reference evidence="2" key="1">
    <citation type="submission" date="2025-08" db="UniProtKB">
        <authorList>
            <consortium name="Ensembl"/>
        </authorList>
    </citation>
    <scope>IDENTIFICATION</scope>
</reference>
<organism evidence="2 3">
    <name type="scientific">Piliocolobus tephrosceles</name>
    <name type="common">Ugandan red Colobus</name>
    <dbReference type="NCBI Taxonomy" id="591936"/>
    <lineage>
        <taxon>Eukaryota</taxon>
        <taxon>Metazoa</taxon>
        <taxon>Chordata</taxon>
        <taxon>Craniata</taxon>
        <taxon>Vertebrata</taxon>
        <taxon>Euteleostomi</taxon>
        <taxon>Mammalia</taxon>
        <taxon>Eutheria</taxon>
        <taxon>Euarchontoglires</taxon>
        <taxon>Primates</taxon>
        <taxon>Haplorrhini</taxon>
        <taxon>Catarrhini</taxon>
        <taxon>Cercopithecidae</taxon>
        <taxon>Colobinae</taxon>
        <taxon>Piliocolobus</taxon>
    </lineage>
</organism>
<accession>A0A8C9GCX0</accession>
<dbReference type="GO" id="GO:0016042">
    <property type="term" value="P:lipid catabolic process"/>
    <property type="evidence" value="ECO:0007669"/>
    <property type="project" value="UniProtKB-KW"/>
</dbReference>
<sequence length="81" mass="9359">MSQADSNTAAIPHAVEDIQGDDRWISQHNRFVLDGKDKMPNVLFVGDPMVQLMQQHEIWRELFSPFHALNFGTEEDTRHVL</sequence>
<dbReference type="GO" id="GO:0005737">
    <property type="term" value="C:cytoplasm"/>
    <property type="evidence" value="ECO:0007669"/>
    <property type="project" value="TreeGrafter"/>
</dbReference>
<dbReference type="PANTHER" id="PTHR11852">
    <property type="entry name" value="PLATELET-ACTIVATING FACTOR ACETYLHYDROLASE"/>
    <property type="match status" value="1"/>
</dbReference>
<name>A0A8C9GCX0_9PRIM</name>
<dbReference type="Gene3D" id="3.40.50.1110">
    <property type="entry name" value="SGNH hydrolase"/>
    <property type="match status" value="1"/>
</dbReference>
<reference evidence="2" key="2">
    <citation type="submission" date="2025-09" db="UniProtKB">
        <authorList>
            <consortium name="Ensembl"/>
        </authorList>
    </citation>
    <scope>IDENTIFICATION</scope>
</reference>
<dbReference type="SUPFAM" id="SSF52266">
    <property type="entry name" value="SGNH hydrolase"/>
    <property type="match status" value="1"/>
</dbReference>